<sequence length="291" mass="31661">MIFKSSRIKFFVQLVSSKQKVSVSDFVSSVIPDVSLPINSFSQRTLVGTVVGTSSPVMKTLSAKNAAALDKDLMSIGAFSLDQLMELAGLSVSQAIYRVHPPSRGRRILVACGPGNNGGDGLVAARHLWHYGYKPTIYYPKQGKNELYQRLSTQLKTLNVPFVEDFPSALKDTDHVVDAIFGFSFSGEIREPFPAVIKALQETELPVTSVDAPSSWDIETGPPTSGPGSAFNPTVLVSLTAPKPLVKFFKGRHFVGGRFVSPDIKKKYDLDLPDYEGIDQVVEVGINGQKL</sequence>
<keyword evidence="8 10" id="KW-0520">NAD</keyword>
<organism evidence="12 13">
    <name type="scientific">Oculimacula yallundae</name>
    <dbReference type="NCBI Taxonomy" id="86028"/>
    <lineage>
        <taxon>Eukaryota</taxon>
        <taxon>Fungi</taxon>
        <taxon>Dikarya</taxon>
        <taxon>Ascomycota</taxon>
        <taxon>Pezizomycotina</taxon>
        <taxon>Leotiomycetes</taxon>
        <taxon>Helotiales</taxon>
        <taxon>Ploettnerulaceae</taxon>
        <taxon>Oculimacula</taxon>
    </lineage>
</organism>
<feature type="binding site" evidence="10">
    <location>
        <position position="117"/>
    </location>
    <ligand>
        <name>K(+)</name>
        <dbReference type="ChEBI" id="CHEBI:29103"/>
    </ligand>
</feature>
<protein>
    <recommendedName>
        <fullName evidence="3 10">NAD(P)H-hydrate epimerase</fullName>
        <ecNumber evidence="3 10">5.1.99.6</ecNumber>
    </recommendedName>
    <alternativeName>
        <fullName evidence="10">NAD(P)HX epimerase</fullName>
    </alternativeName>
</protein>
<dbReference type="SUPFAM" id="SSF64153">
    <property type="entry name" value="YjeF N-terminal domain-like"/>
    <property type="match status" value="1"/>
</dbReference>
<feature type="domain" description="YjeF N-terminal" evidence="11">
    <location>
        <begin position="66"/>
        <end position="272"/>
    </location>
</feature>
<dbReference type="EMBL" id="JAZHXI010000017">
    <property type="protein sequence ID" value="KAL2062188.1"/>
    <property type="molecule type" value="Genomic_DNA"/>
</dbReference>
<reference evidence="12 13" key="1">
    <citation type="journal article" date="2024" name="Commun. Biol.">
        <title>Comparative genomic analysis of thermophilic fungi reveals convergent evolutionary adaptations and gene losses.</title>
        <authorList>
            <person name="Steindorff A.S."/>
            <person name="Aguilar-Pontes M.V."/>
            <person name="Robinson A.J."/>
            <person name="Andreopoulos B."/>
            <person name="LaButti K."/>
            <person name="Kuo A."/>
            <person name="Mondo S."/>
            <person name="Riley R."/>
            <person name="Otillar R."/>
            <person name="Haridas S."/>
            <person name="Lipzen A."/>
            <person name="Grimwood J."/>
            <person name="Schmutz J."/>
            <person name="Clum A."/>
            <person name="Reid I.D."/>
            <person name="Moisan M.C."/>
            <person name="Butler G."/>
            <person name="Nguyen T.T.M."/>
            <person name="Dewar K."/>
            <person name="Conant G."/>
            <person name="Drula E."/>
            <person name="Henrissat B."/>
            <person name="Hansel C."/>
            <person name="Singer S."/>
            <person name="Hutchinson M.I."/>
            <person name="de Vries R.P."/>
            <person name="Natvig D.O."/>
            <person name="Powell A.J."/>
            <person name="Tsang A."/>
            <person name="Grigoriev I.V."/>
        </authorList>
    </citation>
    <scope>NUCLEOTIDE SEQUENCE [LARGE SCALE GENOMIC DNA]</scope>
    <source>
        <strain evidence="12 13">CBS 494.80</strain>
    </source>
</reference>
<evidence type="ECO:0000256" key="6">
    <source>
        <dbReference type="ARBA" id="ARBA00022857"/>
    </source>
</evidence>
<proteinExistence type="inferred from homology"/>
<evidence type="ECO:0000256" key="8">
    <source>
        <dbReference type="ARBA" id="ARBA00023027"/>
    </source>
</evidence>
<evidence type="ECO:0000256" key="3">
    <source>
        <dbReference type="ARBA" id="ARBA00012228"/>
    </source>
</evidence>
<keyword evidence="7 10" id="KW-0630">Potassium</keyword>
<evidence type="ECO:0000256" key="4">
    <source>
        <dbReference type="ARBA" id="ARBA00022723"/>
    </source>
</evidence>
<evidence type="ECO:0000256" key="1">
    <source>
        <dbReference type="ARBA" id="ARBA00000013"/>
    </source>
</evidence>
<evidence type="ECO:0000256" key="9">
    <source>
        <dbReference type="ARBA" id="ARBA00023235"/>
    </source>
</evidence>
<dbReference type="EC" id="5.1.99.6" evidence="3 10"/>
<evidence type="ECO:0000256" key="2">
    <source>
        <dbReference type="ARBA" id="ARBA00000909"/>
    </source>
</evidence>
<feature type="binding site" evidence="10">
    <location>
        <begin position="182"/>
        <end position="188"/>
    </location>
    <ligand>
        <name>(6S)-NADPHX</name>
        <dbReference type="ChEBI" id="CHEBI:64076"/>
    </ligand>
</feature>
<dbReference type="Proteomes" id="UP001595075">
    <property type="component" value="Unassembled WGS sequence"/>
</dbReference>
<keyword evidence="6" id="KW-0521">NADP</keyword>
<dbReference type="PANTHER" id="PTHR13232">
    <property type="entry name" value="NAD(P)H-HYDRATE EPIMERASE"/>
    <property type="match status" value="1"/>
</dbReference>
<comment type="cofactor">
    <cofactor evidence="10">
        <name>K(+)</name>
        <dbReference type="ChEBI" id="CHEBI:29103"/>
    </cofactor>
    <text evidence="10">Binds 1 potassium ion per subunit.</text>
</comment>
<dbReference type="PANTHER" id="PTHR13232:SF10">
    <property type="entry name" value="NAD(P)H-HYDRATE EPIMERASE"/>
    <property type="match status" value="1"/>
</dbReference>
<evidence type="ECO:0000256" key="7">
    <source>
        <dbReference type="ARBA" id="ARBA00022958"/>
    </source>
</evidence>
<dbReference type="InterPro" id="IPR032976">
    <property type="entry name" value="YJEFN_prot_NAXE-like"/>
</dbReference>
<dbReference type="NCBIfam" id="TIGR00197">
    <property type="entry name" value="yjeF_nterm"/>
    <property type="match status" value="1"/>
</dbReference>
<feature type="binding site" evidence="10">
    <location>
        <position position="214"/>
    </location>
    <ligand>
        <name>K(+)</name>
        <dbReference type="ChEBI" id="CHEBI:29103"/>
    </ligand>
</feature>
<feature type="binding site" evidence="10">
    <location>
        <begin position="116"/>
        <end position="120"/>
    </location>
    <ligand>
        <name>(6S)-NADPHX</name>
        <dbReference type="ChEBI" id="CHEBI:64076"/>
    </ligand>
</feature>
<evidence type="ECO:0000313" key="13">
    <source>
        <dbReference type="Proteomes" id="UP001595075"/>
    </source>
</evidence>
<keyword evidence="13" id="KW-1185">Reference proteome</keyword>
<keyword evidence="4 10" id="KW-0479">Metal-binding</keyword>
<name>A0ABR4BX07_9HELO</name>
<evidence type="ECO:0000259" key="11">
    <source>
        <dbReference type="PROSITE" id="PS51385"/>
    </source>
</evidence>
<dbReference type="HAMAP" id="MF_01966">
    <property type="entry name" value="NADHX_epimerase"/>
    <property type="match status" value="1"/>
</dbReference>
<comment type="subcellular location">
    <subcellularLocation>
        <location evidence="10">Cytoplasm</location>
    </subcellularLocation>
    <subcellularLocation>
        <location evidence="10">Mitochondrion</location>
    </subcellularLocation>
</comment>
<keyword evidence="9 10" id="KW-0413">Isomerase</keyword>
<comment type="caution">
    <text evidence="10">Lacks conserved residue(s) required for the propagation of feature annotation.</text>
</comment>
<comment type="caution">
    <text evidence="12">The sequence shown here is derived from an EMBL/GenBank/DDBJ whole genome shotgun (WGS) entry which is preliminary data.</text>
</comment>
<feature type="binding site" evidence="10">
    <location>
        <position position="178"/>
    </location>
    <ligand>
        <name>K(+)</name>
        <dbReference type="ChEBI" id="CHEBI:29103"/>
    </ligand>
</feature>
<dbReference type="PROSITE" id="PS51385">
    <property type="entry name" value="YJEF_N"/>
    <property type="match status" value="1"/>
</dbReference>
<feature type="binding site" evidence="10">
    <location>
        <position position="211"/>
    </location>
    <ligand>
        <name>(6S)-NADPHX</name>
        <dbReference type="ChEBI" id="CHEBI:64076"/>
    </ligand>
</feature>
<dbReference type="Pfam" id="PF03853">
    <property type="entry name" value="YjeF_N"/>
    <property type="match status" value="1"/>
</dbReference>
<gene>
    <name evidence="12" type="ORF">VTL71DRAFT_6454</name>
</gene>
<evidence type="ECO:0000256" key="5">
    <source>
        <dbReference type="ARBA" id="ARBA00022741"/>
    </source>
</evidence>
<keyword evidence="10" id="KW-0496">Mitochondrion</keyword>
<comment type="similarity">
    <text evidence="10">Belongs to the NnrE/AIBP family.</text>
</comment>
<dbReference type="InterPro" id="IPR004443">
    <property type="entry name" value="YjeF_N_dom"/>
</dbReference>
<comment type="function">
    <text evidence="10">Catalyzes the epimerization of the S- and R-forms of NAD(P)HX, a damaged form of NAD(P)H that is a result of enzymatic or heat-dependent hydration. This is a prerequisite for the S-specific NAD(P)H-hydrate dehydratase to allow the repair of both epimers of NAD(P)HX.</text>
</comment>
<evidence type="ECO:0000256" key="10">
    <source>
        <dbReference type="HAMAP-Rule" id="MF_03159"/>
    </source>
</evidence>
<accession>A0ABR4BX07</accession>
<dbReference type="Gene3D" id="3.40.50.10260">
    <property type="entry name" value="YjeF N-terminal domain"/>
    <property type="match status" value="1"/>
</dbReference>
<keyword evidence="5 10" id="KW-0547">Nucleotide-binding</keyword>
<comment type="catalytic activity">
    <reaction evidence="1 10">
        <text>(6R)-NADHX = (6S)-NADHX</text>
        <dbReference type="Rhea" id="RHEA:32215"/>
        <dbReference type="ChEBI" id="CHEBI:64074"/>
        <dbReference type="ChEBI" id="CHEBI:64075"/>
        <dbReference type="EC" id="5.1.99.6"/>
    </reaction>
</comment>
<evidence type="ECO:0000313" key="12">
    <source>
        <dbReference type="EMBL" id="KAL2062188.1"/>
    </source>
</evidence>
<dbReference type="InterPro" id="IPR036652">
    <property type="entry name" value="YjeF_N_dom_sf"/>
</dbReference>
<keyword evidence="10" id="KW-0963">Cytoplasm</keyword>
<comment type="catalytic activity">
    <reaction evidence="2 10">
        <text>(6R)-NADPHX = (6S)-NADPHX</text>
        <dbReference type="Rhea" id="RHEA:32227"/>
        <dbReference type="ChEBI" id="CHEBI:64076"/>
        <dbReference type="ChEBI" id="CHEBI:64077"/>
        <dbReference type="EC" id="5.1.99.6"/>
    </reaction>
</comment>